<dbReference type="InterPro" id="IPR036236">
    <property type="entry name" value="Znf_C2H2_sf"/>
</dbReference>
<feature type="domain" description="C2H2-type" evidence="7">
    <location>
        <begin position="382"/>
        <end position="409"/>
    </location>
</feature>
<feature type="domain" description="C2H2-type" evidence="7">
    <location>
        <begin position="410"/>
        <end position="437"/>
    </location>
</feature>
<feature type="domain" description="C2H2-type" evidence="7">
    <location>
        <begin position="438"/>
        <end position="465"/>
    </location>
</feature>
<evidence type="ECO:0000259" key="8">
    <source>
        <dbReference type="PROSITE" id="PS51915"/>
    </source>
</evidence>
<dbReference type="PROSITE" id="PS00028">
    <property type="entry name" value="ZINC_FINGER_C2H2_1"/>
    <property type="match status" value="7"/>
</dbReference>
<feature type="domain" description="C2H2-type" evidence="7">
    <location>
        <begin position="349"/>
        <end position="377"/>
    </location>
</feature>
<feature type="domain" description="ZAD" evidence="8">
    <location>
        <begin position="3"/>
        <end position="74"/>
    </location>
</feature>
<dbReference type="Proteomes" id="UP000005204">
    <property type="component" value="Unassembled WGS sequence"/>
</dbReference>
<dbReference type="PROSITE" id="PS51915">
    <property type="entry name" value="ZAD"/>
    <property type="match status" value="1"/>
</dbReference>
<dbReference type="Pfam" id="PF07776">
    <property type="entry name" value="zf-AD"/>
    <property type="match status" value="1"/>
</dbReference>
<evidence type="ECO:0000256" key="3">
    <source>
        <dbReference type="ARBA" id="ARBA00022771"/>
    </source>
</evidence>
<dbReference type="Pfam" id="PF00096">
    <property type="entry name" value="zf-C2H2"/>
    <property type="match status" value="4"/>
</dbReference>
<evidence type="ECO:0000256" key="4">
    <source>
        <dbReference type="ARBA" id="ARBA00022833"/>
    </source>
</evidence>
<feature type="binding site" evidence="6">
    <location>
        <position position="47"/>
    </location>
    <ligand>
        <name>Zn(2+)</name>
        <dbReference type="ChEBI" id="CHEBI:29105"/>
    </ligand>
</feature>
<dbReference type="InterPro" id="IPR012934">
    <property type="entry name" value="Znf_AD"/>
</dbReference>
<feature type="binding site" evidence="6">
    <location>
        <position position="5"/>
    </location>
    <ligand>
        <name>Zn(2+)</name>
        <dbReference type="ChEBI" id="CHEBI:29105"/>
    </ligand>
</feature>
<dbReference type="SUPFAM" id="SSF57716">
    <property type="entry name" value="Glucocorticoid receptor-like (DNA-binding domain)"/>
    <property type="match status" value="1"/>
</dbReference>
<dbReference type="Gene3D" id="3.30.160.60">
    <property type="entry name" value="Classic Zinc Finger"/>
    <property type="match status" value="6"/>
</dbReference>
<dbReference type="FunFam" id="3.30.160.60:FF:000478">
    <property type="entry name" value="Zinc finger protein 133"/>
    <property type="match status" value="1"/>
</dbReference>
<keyword evidence="2" id="KW-0677">Repeat</keyword>
<keyword evidence="4 6" id="KW-0862">Zinc</keyword>
<keyword evidence="3 5" id="KW-0863">Zinc-finger</keyword>
<organism evidence="9 10">
    <name type="scientific">Bombyx mori</name>
    <name type="common">Silk moth</name>
    <dbReference type="NCBI Taxonomy" id="7091"/>
    <lineage>
        <taxon>Eukaryota</taxon>
        <taxon>Metazoa</taxon>
        <taxon>Ecdysozoa</taxon>
        <taxon>Arthropoda</taxon>
        <taxon>Hexapoda</taxon>
        <taxon>Insecta</taxon>
        <taxon>Pterygota</taxon>
        <taxon>Neoptera</taxon>
        <taxon>Endopterygota</taxon>
        <taxon>Lepidoptera</taxon>
        <taxon>Glossata</taxon>
        <taxon>Ditrysia</taxon>
        <taxon>Bombycoidea</taxon>
        <taxon>Bombycidae</taxon>
        <taxon>Bombycinae</taxon>
        <taxon>Bombyx</taxon>
    </lineage>
</organism>
<dbReference type="AlphaFoldDB" id="A0A8R2AGX5"/>
<dbReference type="SUPFAM" id="SSF57667">
    <property type="entry name" value="beta-beta-alpha zinc fingers"/>
    <property type="match status" value="3"/>
</dbReference>
<dbReference type="InterPro" id="IPR013087">
    <property type="entry name" value="Znf_C2H2_type"/>
</dbReference>
<sequence length="540" mass="62462">MDTICRLCCSDKFVNNYIFDEKNAWYLKMALLPVKIDKNDRLPQKICDHCSRKVNEFYEFCNETIVVENKLQAFLKQQGTHNTTVDLILGKPKTPILPPKTCEQSHRIDEGIPVDEVVKIKVETPKEIKQEDIEAEENYHYSDDSDDVYLTNLKAKKNDIDVIRLKNREKQDVKSNGVKKNSCGNKSELMEDWSILLKQFPEGPYNLVDETDVPVKQEVKDENSADFDDLPNLKDKYRCCICLKNCKFKSTLLKHYKTHGKDIPKTNNLQVPPIPDQNPLKCTRCRKSVKKDTWAEHWQNHWKRDHRPYRCALCDKSFTSSQQVMVHGLSHSHNPVDDEAMQLKKQNRYVCDFCPEEFMYMRCLQAHRTNAHPESASKAVTHRCWKCSRQFAHLNSLRRHFMTHTGERNFLCNVCGKAMSSRDHLKLHINIHTGYKPNVCSTCGKGFVKKSNLKLHERVHSGEKPYVCSHCGKAFSQRSTLVIHERYHNGVRPYVCALCGRGFVAKGCCPCTSRTLAYSRHPPTCMATPEHSKAQTEIKI</sequence>
<evidence type="ECO:0000313" key="9">
    <source>
        <dbReference type="EnsemblMetazoa" id="XP_004923502.2"/>
    </source>
</evidence>
<dbReference type="Gene3D" id="3.40.1800.20">
    <property type="match status" value="1"/>
</dbReference>
<proteinExistence type="predicted"/>
<reference evidence="9" key="2">
    <citation type="submission" date="2022-06" db="UniProtKB">
        <authorList>
            <consortium name="EnsemblMetazoa"/>
        </authorList>
    </citation>
    <scope>IDENTIFICATION</scope>
    <source>
        <strain evidence="9">p50T (Dazao)</strain>
    </source>
</reference>
<dbReference type="GO" id="GO:0008270">
    <property type="term" value="F:zinc ion binding"/>
    <property type="evidence" value="ECO:0007669"/>
    <property type="project" value="UniProtKB-UniRule"/>
</dbReference>
<keyword evidence="10" id="KW-1185">Reference proteome</keyword>
<feature type="domain" description="C2H2-type" evidence="7">
    <location>
        <begin position="466"/>
        <end position="493"/>
    </location>
</feature>
<dbReference type="SMART" id="SM00355">
    <property type="entry name" value="ZnF_C2H2"/>
    <property type="match status" value="8"/>
</dbReference>
<feature type="binding site" evidence="6">
    <location>
        <position position="8"/>
    </location>
    <ligand>
        <name>Zn(2+)</name>
        <dbReference type="ChEBI" id="CHEBI:29105"/>
    </ligand>
</feature>
<feature type="domain" description="C2H2-type" evidence="7">
    <location>
        <begin position="237"/>
        <end position="264"/>
    </location>
</feature>
<feature type="binding site" evidence="6">
    <location>
        <position position="50"/>
    </location>
    <ligand>
        <name>Zn(2+)</name>
        <dbReference type="ChEBI" id="CHEBI:29105"/>
    </ligand>
</feature>
<name>A0A8R2AGX5_BOMMO</name>
<evidence type="ECO:0000256" key="5">
    <source>
        <dbReference type="PROSITE-ProRule" id="PRU00042"/>
    </source>
</evidence>
<accession>A0A8R2AGX5</accession>
<dbReference type="PANTHER" id="PTHR24379">
    <property type="entry name" value="KRAB AND ZINC FINGER DOMAIN-CONTAINING"/>
    <property type="match status" value="1"/>
</dbReference>
<evidence type="ECO:0000313" key="10">
    <source>
        <dbReference type="Proteomes" id="UP000005204"/>
    </source>
</evidence>
<evidence type="ECO:0000256" key="2">
    <source>
        <dbReference type="ARBA" id="ARBA00022737"/>
    </source>
</evidence>
<dbReference type="EnsemblMetazoa" id="XM_004923445.4">
    <property type="protein sequence ID" value="XP_004923502.2"/>
    <property type="gene ID" value="LOC101744112"/>
</dbReference>
<dbReference type="SMART" id="SM00868">
    <property type="entry name" value="zf-AD"/>
    <property type="match status" value="1"/>
</dbReference>
<evidence type="ECO:0000256" key="6">
    <source>
        <dbReference type="PROSITE-ProRule" id="PRU01263"/>
    </source>
</evidence>
<dbReference type="GO" id="GO:0005634">
    <property type="term" value="C:nucleus"/>
    <property type="evidence" value="ECO:0007669"/>
    <property type="project" value="InterPro"/>
</dbReference>
<evidence type="ECO:0000259" key="7">
    <source>
        <dbReference type="PROSITE" id="PS50157"/>
    </source>
</evidence>
<evidence type="ECO:0000256" key="1">
    <source>
        <dbReference type="ARBA" id="ARBA00022723"/>
    </source>
</evidence>
<dbReference type="FunFam" id="3.30.160.60:FF:000446">
    <property type="entry name" value="Zinc finger protein"/>
    <property type="match status" value="1"/>
</dbReference>
<dbReference type="PROSITE" id="PS50157">
    <property type="entry name" value="ZINC_FINGER_C2H2_2"/>
    <property type="match status" value="7"/>
</dbReference>
<keyword evidence="1 6" id="KW-0479">Metal-binding</keyword>
<protein>
    <submittedName>
        <fullName evidence="9">Uncharacterized protein</fullName>
    </submittedName>
</protein>
<dbReference type="FunFam" id="3.30.160.60:FF:000029">
    <property type="entry name" value="GLI family zinc finger 4"/>
    <property type="match status" value="1"/>
</dbReference>
<reference evidence="10" key="1">
    <citation type="journal article" date="2008" name="Insect Biochem. Mol. Biol.">
        <title>The genome of a lepidopteran model insect, the silkworm Bombyx mori.</title>
        <authorList>
            <consortium name="International Silkworm Genome Consortium"/>
        </authorList>
    </citation>
    <scope>NUCLEOTIDE SEQUENCE [LARGE SCALE GENOMIC DNA]</scope>
    <source>
        <strain evidence="10">p50T</strain>
    </source>
</reference>
<dbReference type="PANTHER" id="PTHR24379:SF121">
    <property type="entry name" value="C2H2-TYPE DOMAIN-CONTAINING PROTEIN"/>
    <property type="match status" value="1"/>
</dbReference>
<feature type="domain" description="C2H2-type" evidence="7">
    <location>
        <begin position="309"/>
        <end position="336"/>
    </location>
</feature>